<dbReference type="RefSeq" id="WP_416206060.1">
    <property type="nucleotide sequence ID" value="NZ_JBBKTX010000012.1"/>
</dbReference>
<keyword evidence="4" id="KW-1185">Reference proteome</keyword>
<comment type="similarity">
    <text evidence="1 2">Belongs to the UPF0125 (RnfH) family.</text>
</comment>
<dbReference type="PANTHER" id="PTHR37483">
    <property type="entry name" value="UPF0125 PROTEIN RATB"/>
    <property type="match status" value="1"/>
</dbReference>
<name>A0ABW8NIZ3_9GAMM</name>
<dbReference type="PANTHER" id="PTHR37483:SF1">
    <property type="entry name" value="UPF0125 PROTEIN RATB"/>
    <property type="match status" value="1"/>
</dbReference>
<dbReference type="EMBL" id="JBBKTX010000012">
    <property type="protein sequence ID" value="MFK4752936.1"/>
    <property type="molecule type" value="Genomic_DNA"/>
</dbReference>
<dbReference type="InterPro" id="IPR005346">
    <property type="entry name" value="RnfH"/>
</dbReference>
<proteinExistence type="inferred from homology"/>
<protein>
    <recommendedName>
        <fullName evidence="2">UPF0125 protein WG929_10995</fullName>
    </recommendedName>
</protein>
<dbReference type="SUPFAM" id="SSF54285">
    <property type="entry name" value="MoaD/ThiS"/>
    <property type="match status" value="1"/>
</dbReference>
<reference evidence="3 4" key="1">
    <citation type="submission" date="2024-03" db="EMBL/GenBank/DDBJ databases">
        <title>High-quality draft genome sequence of Oceanobacter sp. wDCs-4.</title>
        <authorList>
            <person name="Dong C."/>
        </authorList>
    </citation>
    <scope>NUCLEOTIDE SEQUENCE [LARGE SCALE GENOMIC DNA]</scope>
    <source>
        <strain evidence="4">wDCs-4</strain>
    </source>
</reference>
<dbReference type="InterPro" id="IPR016155">
    <property type="entry name" value="Mopterin_synth/thiamin_S_b"/>
</dbReference>
<dbReference type="Proteomes" id="UP001620597">
    <property type="component" value="Unassembled WGS sequence"/>
</dbReference>
<dbReference type="Pfam" id="PF03658">
    <property type="entry name" value="Ub-RnfH"/>
    <property type="match status" value="1"/>
</dbReference>
<dbReference type="Gene3D" id="3.10.20.280">
    <property type="entry name" value="RnfH-like"/>
    <property type="match status" value="1"/>
</dbReference>
<sequence>MHISVIYAIGNDQPWIELDVEEPCLLAEAVAQSGLLNHYPDIDLDQQRVGIFGKLAKPDTPLKHGDRVEVYRPITRNLDDDDEDDD</sequence>
<evidence type="ECO:0000313" key="3">
    <source>
        <dbReference type="EMBL" id="MFK4752936.1"/>
    </source>
</evidence>
<dbReference type="HAMAP" id="MF_00460">
    <property type="entry name" value="UPF0125_RnfH"/>
    <property type="match status" value="1"/>
</dbReference>
<accession>A0ABW8NIZ3</accession>
<evidence type="ECO:0000313" key="4">
    <source>
        <dbReference type="Proteomes" id="UP001620597"/>
    </source>
</evidence>
<evidence type="ECO:0000256" key="1">
    <source>
        <dbReference type="ARBA" id="ARBA00010645"/>
    </source>
</evidence>
<dbReference type="InterPro" id="IPR037021">
    <property type="entry name" value="RnfH_sf"/>
</dbReference>
<organism evidence="3 4">
    <name type="scientific">Oceanobacter antarcticus</name>
    <dbReference type="NCBI Taxonomy" id="3133425"/>
    <lineage>
        <taxon>Bacteria</taxon>
        <taxon>Pseudomonadati</taxon>
        <taxon>Pseudomonadota</taxon>
        <taxon>Gammaproteobacteria</taxon>
        <taxon>Oceanospirillales</taxon>
        <taxon>Oceanospirillaceae</taxon>
        <taxon>Oceanobacter</taxon>
    </lineage>
</organism>
<evidence type="ECO:0000256" key="2">
    <source>
        <dbReference type="HAMAP-Rule" id="MF_00460"/>
    </source>
</evidence>
<gene>
    <name evidence="3" type="ORF">WG929_10995</name>
</gene>
<comment type="caution">
    <text evidence="3">The sequence shown here is derived from an EMBL/GenBank/DDBJ whole genome shotgun (WGS) entry which is preliminary data.</text>
</comment>